<dbReference type="PROSITE" id="PS50929">
    <property type="entry name" value="ABC_TM1F"/>
    <property type="match status" value="1"/>
</dbReference>
<dbReference type="InterPro" id="IPR011527">
    <property type="entry name" value="ABC1_TM_dom"/>
</dbReference>
<proteinExistence type="predicted"/>
<dbReference type="InterPro" id="IPR027417">
    <property type="entry name" value="P-loop_NTPase"/>
</dbReference>
<dbReference type="InterPro" id="IPR039421">
    <property type="entry name" value="Type_1_exporter"/>
</dbReference>
<feature type="compositionally biased region" description="Basic and acidic residues" evidence="8">
    <location>
        <begin position="613"/>
        <end position="622"/>
    </location>
</feature>
<evidence type="ECO:0008006" key="14">
    <source>
        <dbReference type="Google" id="ProtNLM"/>
    </source>
</evidence>
<feature type="region of interest" description="Disordered" evidence="8">
    <location>
        <begin position="596"/>
        <end position="622"/>
    </location>
</feature>
<reference evidence="12 13" key="1">
    <citation type="journal article" date="2016" name="Nat. Commun.">
        <title>Thousands of microbial genomes shed light on interconnected biogeochemical processes in an aquifer system.</title>
        <authorList>
            <person name="Anantharaman K."/>
            <person name="Brown C.T."/>
            <person name="Hug L.A."/>
            <person name="Sharon I."/>
            <person name="Castelle C.J."/>
            <person name="Probst A.J."/>
            <person name="Thomas B.C."/>
            <person name="Singh A."/>
            <person name="Wilkins M.J."/>
            <person name="Karaoz U."/>
            <person name="Brodie E.L."/>
            <person name="Williams K.H."/>
            <person name="Hubbard S.S."/>
            <person name="Banfield J.F."/>
        </authorList>
    </citation>
    <scope>NUCLEOTIDE SEQUENCE [LARGE SCALE GENOMIC DNA]</scope>
</reference>
<dbReference type="SUPFAM" id="SSF52540">
    <property type="entry name" value="P-loop containing nucleoside triphosphate hydrolases"/>
    <property type="match status" value="1"/>
</dbReference>
<evidence type="ECO:0000259" key="11">
    <source>
        <dbReference type="PROSITE" id="PS50929"/>
    </source>
</evidence>
<keyword evidence="4" id="KW-0547">Nucleotide-binding</keyword>
<evidence type="ECO:0000256" key="5">
    <source>
        <dbReference type="ARBA" id="ARBA00022840"/>
    </source>
</evidence>
<evidence type="ECO:0000259" key="10">
    <source>
        <dbReference type="PROSITE" id="PS50893"/>
    </source>
</evidence>
<dbReference type="PANTHER" id="PTHR43394:SF1">
    <property type="entry name" value="ATP-BINDING CASSETTE SUB-FAMILY B MEMBER 10, MITOCHONDRIAL"/>
    <property type="match status" value="1"/>
</dbReference>
<dbReference type="PANTHER" id="PTHR43394">
    <property type="entry name" value="ATP-DEPENDENT PERMEASE MDL1, MITOCHONDRIAL"/>
    <property type="match status" value="1"/>
</dbReference>
<feature type="domain" description="ABC transmembrane type-1" evidence="11">
    <location>
        <begin position="31"/>
        <end position="317"/>
    </location>
</feature>
<dbReference type="Gene3D" id="1.20.1560.10">
    <property type="entry name" value="ABC transporter type 1, transmembrane domain"/>
    <property type="match status" value="1"/>
</dbReference>
<keyword evidence="6 9" id="KW-1133">Transmembrane helix</keyword>
<comment type="subcellular location">
    <subcellularLocation>
        <location evidence="1">Cell membrane</location>
        <topology evidence="1">Multi-pass membrane protein</topology>
    </subcellularLocation>
</comment>
<evidence type="ECO:0000256" key="8">
    <source>
        <dbReference type="SAM" id="MobiDB-lite"/>
    </source>
</evidence>
<dbReference type="GO" id="GO:0005524">
    <property type="term" value="F:ATP binding"/>
    <property type="evidence" value="ECO:0007669"/>
    <property type="project" value="UniProtKB-KW"/>
</dbReference>
<feature type="transmembrane region" description="Helical" evidence="9">
    <location>
        <begin position="144"/>
        <end position="169"/>
    </location>
</feature>
<dbReference type="GO" id="GO:0016887">
    <property type="term" value="F:ATP hydrolysis activity"/>
    <property type="evidence" value="ECO:0007669"/>
    <property type="project" value="InterPro"/>
</dbReference>
<dbReference type="SMART" id="SM00382">
    <property type="entry name" value="AAA"/>
    <property type="match status" value="1"/>
</dbReference>
<feature type="transmembrane region" description="Helical" evidence="9">
    <location>
        <begin position="175"/>
        <end position="193"/>
    </location>
</feature>
<dbReference type="Proteomes" id="UP000176689">
    <property type="component" value="Unassembled WGS sequence"/>
</dbReference>
<keyword evidence="2" id="KW-0813">Transport</keyword>
<evidence type="ECO:0000256" key="4">
    <source>
        <dbReference type="ARBA" id="ARBA00022741"/>
    </source>
</evidence>
<accession>A0A1F6E720</accession>
<evidence type="ECO:0000256" key="3">
    <source>
        <dbReference type="ARBA" id="ARBA00022692"/>
    </source>
</evidence>
<dbReference type="InterPro" id="IPR003593">
    <property type="entry name" value="AAA+_ATPase"/>
</dbReference>
<gene>
    <name evidence="12" type="ORF">A3F27_03205</name>
</gene>
<feature type="transmembrane region" description="Helical" evidence="9">
    <location>
        <begin position="23"/>
        <end position="47"/>
    </location>
</feature>
<evidence type="ECO:0000256" key="7">
    <source>
        <dbReference type="ARBA" id="ARBA00023136"/>
    </source>
</evidence>
<evidence type="ECO:0000256" key="6">
    <source>
        <dbReference type="ARBA" id="ARBA00022989"/>
    </source>
</evidence>
<feature type="compositionally biased region" description="Acidic residues" evidence="8">
    <location>
        <begin position="596"/>
        <end position="612"/>
    </location>
</feature>
<keyword evidence="3 9" id="KW-0812">Transmembrane</keyword>
<dbReference type="Gene3D" id="3.40.50.300">
    <property type="entry name" value="P-loop containing nucleotide triphosphate hydrolases"/>
    <property type="match status" value="1"/>
</dbReference>
<keyword evidence="7 9" id="KW-0472">Membrane</keyword>
<organism evidence="12 13">
    <name type="scientific">Candidatus Kaiserbacteria bacterium RIFCSPHIGHO2_12_FULL_53_13</name>
    <dbReference type="NCBI Taxonomy" id="1798502"/>
    <lineage>
        <taxon>Bacteria</taxon>
        <taxon>Candidatus Kaiseribacteriota</taxon>
    </lineage>
</organism>
<evidence type="ECO:0000256" key="9">
    <source>
        <dbReference type="SAM" id="Phobius"/>
    </source>
</evidence>
<comment type="caution">
    <text evidence="12">The sequence shown here is derived from an EMBL/GenBank/DDBJ whole genome shotgun (WGS) entry which is preliminary data.</text>
</comment>
<keyword evidence="5" id="KW-0067">ATP-binding</keyword>
<dbReference type="SUPFAM" id="SSF90123">
    <property type="entry name" value="ABC transporter transmembrane region"/>
    <property type="match status" value="1"/>
</dbReference>
<dbReference type="GO" id="GO:0005886">
    <property type="term" value="C:plasma membrane"/>
    <property type="evidence" value="ECO:0007669"/>
    <property type="project" value="UniProtKB-SubCell"/>
</dbReference>
<protein>
    <recommendedName>
        <fullName evidence="14">ABC transporter ATP-binding protein</fullName>
    </recommendedName>
</protein>
<dbReference type="PROSITE" id="PS50893">
    <property type="entry name" value="ABC_TRANSPORTER_2"/>
    <property type="match status" value="1"/>
</dbReference>
<feature type="domain" description="ABC transporter" evidence="10">
    <location>
        <begin position="351"/>
        <end position="585"/>
    </location>
</feature>
<dbReference type="EMBL" id="MFLP01000032">
    <property type="protein sequence ID" value="OGG69421.1"/>
    <property type="molecule type" value="Genomic_DNA"/>
</dbReference>
<dbReference type="InterPro" id="IPR017871">
    <property type="entry name" value="ABC_transporter-like_CS"/>
</dbReference>
<sequence>MQETYSRKLASARQVFRIYFRHVAHYPLLVFIVLLGSIGIQATDLAAPWLLRQFFNLLATNSPNAQIVQQLLGIVVFLAIIWLGNWLAHRVQEFSNQYVEAHVMRDLFSTAFEYLIRHSYNFFISHFAGSLTHRVSKFARAFEVMFDAIVLQFFPTFLFVVGAIVILYIRNHTLGLALGIWAILFVSFQIYVSKLRQPIRAARAEADTRVTGALADSISNHPTIMLFSGATYEHGLFNSVVAKWQKATMRSWFTDSWIWAGLGMFMIAIEVGLMWGATIYWARGLLTIGDFVLIQAYLMSTFDRLLSINRELRRFNDAFADSSEMVFMLEQPHGVQDIPGARPLVVRTGEIKFDNINFSFNIERPILIDFNLIVRGRERVALVGPSGAGKSTVTKLLLRMFDIKNGRILIDGQNIAEVTQDSLRDAVSFVPQEPVLFHRSLMENIRYGRREASDGEVIEAAKKAHCHEFISNLPLQYETFVGERGIKLSGGERQRVALARAILKNAPILVLDEATSSLDSESEALIQDALEILMRDKTVVVIAHRLSTVMKMDRIVVLEAGKIIAEGTHDELLKHEGLYHKLWSIQAGGFAAAESGAEELDLEEEKDEDIDEKEPGKKPQMK</sequence>
<dbReference type="Pfam" id="PF00664">
    <property type="entry name" value="ABC_membrane"/>
    <property type="match status" value="1"/>
</dbReference>
<evidence type="ECO:0000313" key="13">
    <source>
        <dbReference type="Proteomes" id="UP000176689"/>
    </source>
</evidence>
<dbReference type="AlphaFoldDB" id="A0A1F6E720"/>
<dbReference type="GO" id="GO:0015421">
    <property type="term" value="F:ABC-type oligopeptide transporter activity"/>
    <property type="evidence" value="ECO:0007669"/>
    <property type="project" value="TreeGrafter"/>
</dbReference>
<dbReference type="FunFam" id="3.40.50.300:FF:000287">
    <property type="entry name" value="Multidrug ABC transporter ATP-binding protein"/>
    <property type="match status" value="1"/>
</dbReference>
<evidence type="ECO:0000313" key="12">
    <source>
        <dbReference type="EMBL" id="OGG69421.1"/>
    </source>
</evidence>
<evidence type="ECO:0000256" key="2">
    <source>
        <dbReference type="ARBA" id="ARBA00022448"/>
    </source>
</evidence>
<dbReference type="InterPro" id="IPR003439">
    <property type="entry name" value="ABC_transporter-like_ATP-bd"/>
</dbReference>
<feature type="transmembrane region" description="Helical" evidence="9">
    <location>
        <begin position="257"/>
        <end position="282"/>
    </location>
</feature>
<dbReference type="PROSITE" id="PS00211">
    <property type="entry name" value="ABC_TRANSPORTER_1"/>
    <property type="match status" value="1"/>
</dbReference>
<evidence type="ECO:0000256" key="1">
    <source>
        <dbReference type="ARBA" id="ARBA00004651"/>
    </source>
</evidence>
<dbReference type="Pfam" id="PF00005">
    <property type="entry name" value="ABC_tran"/>
    <property type="match status" value="1"/>
</dbReference>
<dbReference type="InterPro" id="IPR036640">
    <property type="entry name" value="ABC1_TM_sf"/>
</dbReference>
<name>A0A1F6E720_9BACT</name>
<feature type="transmembrane region" description="Helical" evidence="9">
    <location>
        <begin position="67"/>
        <end position="88"/>
    </location>
</feature>